<comment type="caution">
    <text evidence="1">The sequence shown here is derived from an EMBL/GenBank/DDBJ whole genome shotgun (WGS) entry which is preliminary data.</text>
</comment>
<accession>A0ABW4A730</accession>
<keyword evidence="2" id="KW-1185">Reference proteome</keyword>
<evidence type="ECO:0000313" key="2">
    <source>
        <dbReference type="Proteomes" id="UP001597183"/>
    </source>
</evidence>
<evidence type="ECO:0000313" key="1">
    <source>
        <dbReference type="EMBL" id="MFD1366108.1"/>
    </source>
</evidence>
<proteinExistence type="predicted"/>
<name>A0ABW4A730_9ACTN</name>
<reference evidence="2" key="1">
    <citation type="journal article" date="2019" name="Int. J. Syst. Evol. Microbiol.">
        <title>The Global Catalogue of Microorganisms (GCM) 10K type strain sequencing project: providing services to taxonomists for standard genome sequencing and annotation.</title>
        <authorList>
            <consortium name="The Broad Institute Genomics Platform"/>
            <consortium name="The Broad Institute Genome Sequencing Center for Infectious Disease"/>
            <person name="Wu L."/>
            <person name="Ma J."/>
        </authorList>
    </citation>
    <scope>NUCLEOTIDE SEQUENCE [LARGE SCALE GENOMIC DNA]</scope>
    <source>
        <strain evidence="2">CCM 7526</strain>
    </source>
</reference>
<organism evidence="1 2">
    <name type="scientific">Actinoplanes sichuanensis</name>
    <dbReference type="NCBI Taxonomy" id="512349"/>
    <lineage>
        <taxon>Bacteria</taxon>
        <taxon>Bacillati</taxon>
        <taxon>Actinomycetota</taxon>
        <taxon>Actinomycetes</taxon>
        <taxon>Micromonosporales</taxon>
        <taxon>Micromonosporaceae</taxon>
        <taxon>Actinoplanes</taxon>
    </lineage>
</organism>
<protein>
    <submittedName>
        <fullName evidence="1">Uncharacterized protein</fullName>
    </submittedName>
</protein>
<dbReference type="EMBL" id="JBHTMK010000015">
    <property type="protein sequence ID" value="MFD1366108.1"/>
    <property type="molecule type" value="Genomic_DNA"/>
</dbReference>
<dbReference type="Proteomes" id="UP001597183">
    <property type="component" value="Unassembled WGS sequence"/>
</dbReference>
<dbReference type="RefSeq" id="WP_317794853.1">
    <property type="nucleotide sequence ID" value="NZ_AP028461.1"/>
</dbReference>
<gene>
    <name evidence="1" type="ORF">ACFQ5G_12210</name>
</gene>
<sequence>MTLRLRDRATSPYVVARDPAGPAPGRWTVVVDVHGEPVTVLTPVGAADGVPPEVALVVAGGDTPVGEVLHLLDPDDVVVLTDGGAVTGVWAGDDLADAVMAGPQRFTTDVRLPGDIRIPEVRRRCRYAEGGTVCHQSMSFVEKPSEPPACGNPHALAAHRFGW</sequence>